<sequence length="134" mass="14528">MTIKQNLEYAKTLLNQGTDLLLLRAQMLHLDLAEQAEGAFKSAVWLAAAAVLSLVGLISLLFGLNRVLGDTAAVWVFFGLTAACLLTVSVTLRMVVTNWRRQSGRVAATLREIQDDIACLRGQGAADREGGRDE</sequence>
<accession>A0A220RZK7</accession>
<gene>
    <name evidence="1" type="ORF">BG910_01895</name>
</gene>
<dbReference type="EMBL" id="CP022278">
    <property type="protein sequence ID" value="ASK26661.1"/>
    <property type="molecule type" value="Genomic_DNA"/>
</dbReference>
<dbReference type="InterPro" id="IPR009937">
    <property type="entry name" value="Phage_holin_3_6"/>
</dbReference>
<protein>
    <submittedName>
        <fullName evidence="1">Uncharacterized protein</fullName>
    </submittedName>
</protein>
<dbReference type="AlphaFoldDB" id="A0A220RZK7"/>
<keyword evidence="2" id="KW-1185">Reference proteome</keyword>
<dbReference type="Proteomes" id="UP000198238">
    <property type="component" value="Chromosome"/>
</dbReference>
<dbReference type="OrthoDB" id="8607388at2"/>
<organism evidence="1 2">
    <name type="scientific">Neisseria chenwenguii</name>
    <dbReference type="NCBI Taxonomy" id="1853278"/>
    <lineage>
        <taxon>Bacteria</taxon>
        <taxon>Pseudomonadati</taxon>
        <taxon>Pseudomonadota</taxon>
        <taxon>Betaproteobacteria</taxon>
        <taxon>Neisseriales</taxon>
        <taxon>Neisseriaceae</taxon>
        <taxon>Neisseria</taxon>
    </lineage>
</organism>
<reference evidence="1 2" key="1">
    <citation type="submission" date="2017-06" db="EMBL/GenBank/DDBJ databases">
        <title>Neisseria chenwenguii sp. nov., isolated from the intestinal contents of Tibetan Plateau Pika in Yushu, Qinghai Province, China.</title>
        <authorList>
            <person name="Zhang G."/>
        </authorList>
    </citation>
    <scope>NUCLEOTIDE SEQUENCE [LARGE SCALE GENOMIC DNA]</scope>
    <source>
        <strain evidence="1 2">10023</strain>
    </source>
</reference>
<dbReference type="Pfam" id="PF07332">
    <property type="entry name" value="Phage_holin_3_6"/>
    <property type="match status" value="1"/>
</dbReference>
<proteinExistence type="predicted"/>
<evidence type="ECO:0000313" key="2">
    <source>
        <dbReference type="Proteomes" id="UP000198238"/>
    </source>
</evidence>
<name>A0A220RZK7_9NEIS</name>
<dbReference type="KEGG" id="nei:BG910_01895"/>
<dbReference type="RefSeq" id="WP_089035383.1">
    <property type="nucleotide sequence ID" value="NZ_CP022278.1"/>
</dbReference>
<evidence type="ECO:0000313" key="1">
    <source>
        <dbReference type="EMBL" id="ASK26661.1"/>
    </source>
</evidence>